<keyword evidence="2 7" id="KW-0812">Transmembrane</keyword>
<organism evidence="9 10">
    <name type="scientific">Plenodomus tracheiphilus IPT5</name>
    <dbReference type="NCBI Taxonomy" id="1408161"/>
    <lineage>
        <taxon>Eukaryota</taxon>
        <taxon>Fungi</taxon>
        <taxon>Dikarya</taxon>
        <taxon>Ascomycota</taxon>
        <taxon>Pezizomycotina</taxon>
        <taxon>Dothideomycetes</taxon>
        <taxon>Pleosporomycetidae</taxon>
        <taxon>Pleosporales</taxon>
        <taxon>Pleosporineae</taxon>
        <taxon>Leptosphaeriaceae</taxon>
        <taxon>Plenodomus</taxon>
    </lineage>
</organism>
<feature type="transmembrane region" description="Helical" evidence="7">
    <location>
        <begin position="135"/>
        <end position="161"/>
    </location>
</feature>
<sequence length="397" mass="44380">MEALSPEQTAALAKENLGPMTKAIVIAFTTLAFVCVCLRMFTQIKFLARAIGWEDYTILISMVLSLATAVFQVLQANAGNGRHAMFVPFPEGTVRILRYLYWSIIFYNLSLCFTKVSILLQYGRIFTVPEMRIPLHIVMGICVVYGIALLFTSIFSCVPVRAYWQVLEQADAICIPNEVLWYMNASLNILCDLLVAILPVRVIWKLQIPKQQKIALMAILTIGWFVCVVSILRLHALIVLVANLDDSTWYSSTTAYWSAIEMNLTIVCASLPALKPLFINIIPGFGSRKGSGGYGTNSGRKPSLGFGTIGLTKHSRHTVADEVELEMGRTISTRAYPSGNDRSDIGVYGKNIYISRQFEQHFEGDGQNSDSESQKELVDTERHKDLVREPVTVYTNR</sequence>
<feature type="compositionally biased region" description="Basic and acidic residues" evidence="6">
    <location>
        <begin position="372"/>
        <end position="383"/>
    </location>
</feature>
<reference evidence="9" key="1">
    <citation type="submission" date="2020-01" db="EMBL/GenBank/DDBJ databases">
        <authorList>
            <consortium name="DOE Joint Genome Institute"/>
            <person name="Haridas S."/>
            <person name="Albert R."/>
            <person name="Binder M."/>
            <person name="Bloem J."/>
            <person name="Labutti K."/>
            <person name="Salamov A."/>
            <person name="Andreopoulos B."/>
            <person name="Baker S.E."/>
            <person name="Barry K."/>
            <person name="Bills G."/>
            <person name="Bluhm B.H."/>
            <person name="Cannon C."/>
            <person name="Castanera R."/>
            <person name="Culley D.E."/>
            <person name="Daum C."/>
            <person name="Ezra D."/>
            <person name="Gonzalez J.B."/>
            <person name="Henrissat B."/>
            <person name="Kuo A."/>
            <person name="Liang C."/>
            <person name="Lipzen A."/>
            <person name="Lutzoni F."/>
            <person name="Magnuson J."/>
            <person name="Mondo S."/>
            <person name="Nolan M."/>
            <person name="Ohm R."/>
            <person name="Pangilinan J."/>
            <person name="Park H.-J."/>
            <person name="Ramirez L."/>
            <person name="Alfaro M."/>
            <person name="Sun H."/>
            <person name="Tritt A."/>
            <person name="Yoshinaga Y."/>
            <person name="Zwiers L.-H."/>
            <person name="Turgeon B.G."/>
            <person name="Goodwin S.B."/>
            <person name="Spatafora J.W."/>
            <person name="Crous P.W."/>
            <person name="Grigoriev I.V."/>
        </authorList>
    </citation>
    <scope>NUCLEOTIDE SEQUENCE</scope>
    <source>
        <strain evidence="9">IPT5</strain>
    </source>
</reference>
<comment type="similarity">
    <text evidence="5">Belongs to the SAT4 family.</text>
</comment>
<feature type="transmembrane region" description="Helical" evidence="7">
    <location>
        <begin position="181"/>
        <end position="204"/>
    </location>
</feature>
<proteinExistence type="inferred from homology"/>
<comment type="subcellular location">
    <subcellularLocation>
        <location evidence="1">Membrane</location>
        <topology evidence="1">Multi-pass membrane protein</topology>
    </subcellularLocation>
</comment>
<dbReference type="OrthoDB" id="444631at2759"/>
<keyword evidence="10" id="KW-1185">Reference proteome</keyword>
<name>A0A6A7BIM8_9PLEO</name>
<evidence type="ECO:0000256" key="4">
    <source>
        <dbReference type="ARBA" id="ARBA00023136"/>
    </source>
</evidence>
<feature type="region of interest" description="Disordered" evidence="6">
    <location>
        <begin position="362"/>
        <end position="383"/>
    </location>
</feature>
<dbReference type="EMBL" id="MU006291">
    <property type="protein sequence ID" value="KAF2855331.1"/>
    <property type="molecule type" value="Genomic_DNA"/>
</dbReference>
<evidence type="ECO:0000313" key="9">
    <source>
        <dbReference type="EMBL" id="KAF2855331.1"/>
    </source>
</evidence>
<evidence type="ECO:0000256" key="2">
    <source>
        <dbReference type="ARBA" id="ARBA00022692"/>
    </source>
</evidence>
<dbReference type="AlphaFoldDB" id="A0A6A7BIM8"/>
<evidence type="ECO:0000256" key="6">
    <source>
        <dbReference type="SAM" id="MobiDB-lite"/>
    </source>
</evidence>
<dbReference type="Pfam" id="PF20684">
    <property type="entry name" value="Fung_rhodopsin"/>
    <property type="match status" value="1"/>
</dbReference>
<evidence type="ECO:0000256" key="7">
    <source>
        <dbReference type="SAM" id="Phobius"/>
    </source>
</evidence>
<protein>
    <recommendedName>
        <fullName evidence="8">Rhodopsin domain-containing protein</fullName>
    </recommendedName>
</protein>
<feature type="transmembrane region" description="Helical" evidence="7">
    <location>
        <begin position="216"/>
        <end position="242"/>
    </location>
</feature>
<dbReference type="InterPro" id="IPR052337">
    <property type="entry name" value="SAT4-like"/>
</dbReference>
<evidence type="ECO:0000313" key="10">
    <source>
        <dbReference type="Proteomes" id="UP000799423"/>
    </source>
</evidence>
<feature type="transmembrane region" description="Helical" evidence="7">
    <location>
        <begin position="53"/>
        <end position="74"/>
    </location>
</feature>
<feature type="transmembrane region" description="Helical" evidence="7">
    <location>
        <begin position="254"/>
        <end position="274"/>
    </location>
</feature>
<feature type="transmembrane region" description="Helical" evidence="7">
    <location>
        <begin position="20"/>
        <end position="41"/>
    </location>
</feature>
<dbReference type="InterPro" id="IPR049326">
    <property type="entry name" value="Rhodopsin_dom_fungi"/>
</dbReference>
<evidence type="ECO:0000256" key="5">
    <source>
        <dbReference type="ARBA" id="ARBA00038359"/>
    </source>
</evidence>
<gene>
    <name evidence="9" type="ORF">T440DRAFT_464603</name>
</gene>
<keyword evidence="4 7" id="KW-0472">Membrane</keyword>
<accession>A0A6A7BIM8</accession>
<evidence type="ECO:0000256" key="1">
    <source>
        <dbReference type="ARBA" id="ARBA00004141"/>
    </source>
</evidence>
<dbReference type="Proteomes" id="UP000799423">
    <property type="component" value="Unassembled WGS sequence"/>
</dbReference>
<dbReference type="PANTHER" id="PTHR33048:SF47">
    <property type="entry name" value="INTEGRAL MEMBRANE PROTEIN-RELATED"/>
    <property type="match status" value="1"/>
</dbReference>
<dbReference type="PANTHER" id="PTHR33048">
    <property type="entry name" value="PTH11-LIKE INTEGRAL MEMBRANE PROTEIN (AFU_ORTHOLOGUE AFUA_5G11245)"/>
    <property type="match status" value="1"/>
</dbReference>
<evidence type="ECO:0000259" key="8">
    <source>
        <dbReference type="Pfam" id="PF20684"/>
    </source>
</evidence>
<feature type="transmembrane region" description="Helical" evidence="7">
    <location>
        <begin position="99"/>
        <end position="123"/>
    </location>
</feature>
<evidence type="ECO:0000256" key="3">
    <source>
        <dbReference type="ARBA" id="ARBA00022989"/>
    </source>
</evidence>
<feature type="domain" description="Rhodopsin" evidence="8">
    <location>
        <begin position="39"/>
        <end position="278"/>
    </location>
</feature>
<keyword evidence="3 7" id="KW-1133">Transmembrane helix</keyword>
<dbReference type="GO" id="GO:0016020">
    <property type="term" value="C:membrane"/>
    <property type="evidence" value="ECO:0007669"/>
    <property type="project" value="UniProtKB-SubCell"/>
</dbReference>